<dbReference type="KEGG" id="dci:103511340"/>
<dbReference type="PaxDb" id="121845-A0A3Q0IXG2"/>
<accession>A0A3Q0IXG2</accession>
<keyword evidence="2" id="KW-1185">Reference proteome</keyword>
<evidence type="ECO:0000313" key="3">
    <source>
        <dbReference type="RefSeq" id="XP_026680927.1"/>
    </source>
</evidence>
<protein>
    <submittedName>
        <fullName evidence="3">Uncharacterized protein LOC103511340</fullName>
    </submittedName>
</protein>
<name>A0A3Q0IXG2_DIACI</name>
<organism evidence="2 3">
    <name type="scientific">Diaphorina citri</name>
    <name type="common">Asian citrus psyllid</name>
    <dbReference type="NCBI Taxonomy" id="121845"/>
    <lineage>
        <taxon>Eukaryota</taxon>
        <taxon>Metazoa</taxon>
        <taxon>Ecdysozoa</taxon>
        <taxon>Arthropoda</taxon>
        <taxon>Hexapoda</taxon>
        <taxon>Insecta</taxon>
        <taxon>Pterygota</taxon>
        <taxon>Neoptera</taxon>
        <taxon>Paraneoptera</taxon>
        <taxon>Hemiptera</taxon>
        <taxon>Sternorrhyncha</taxon>
        <taxon>Psylloidea</taxon>
        <taxon>Psyllidae</taxon>
        <taxon>Diaphorininae</taxon>
        <taxon>Diaphorina</taxon>
    </lineage>
</organism>
<dbReference type="Proteomes" id="UP000079169">
    <property type="component" value="Unplaced"/>
</dbReference>
<keyword evidence="1" id="KW-0175">Coiled coil</keyword>
<dbReference type="GeneID" id="103511340"/>
<dbReference type="RefSeq" id="XP_026680927.1">
    <property type="nucleotide sequence ID" value="XM_026825126.1"/>
</dbReference>
<gene>
    <name evidence="3" type="primary">LOC103511340</name>
</gene>
<evidence type="ECO:0000256" key="1">
    <source>
        <dbReference type="SAM" id="Coils"/>
    </source>
</evidence>
<dbReference type="AlphaFoldDB" id="A0A3Q0IXG2"/>
<proteinExistence type="predicted"/>
<evidence type="ECO:0000313" key="2">
    <source>
        <dbReference type="Proteomes" id="UP000079169"/>
    </source>
</evidence>
<reference evidence="3" key="1">
    <citation type="submission" date="2025-08" db="UniProtKB">
        <authorList>
            <consortium name="RefSeq"/>
        </authorList>
    </citation>
    <scope>IDENTIFICATION</scope>
</reference>
<feature type="coiled-coil region" evidence="1">
    <location>
        <begin position="180"/>
        <end position="207"/>
    </location>
</feature>
<sequence length="257" mass="29684">MPKDITEAITESAIQMAFHDLAAQNYPRMVKAMANMTEEEIKVHPVYKAFYYTATKAGRNWKSFLRILVGMSPEQIREALKLVNTFEKVAQKGGLKAEDKVFLENYQKNLFQDFEKLNNMKLSDKEHEEIARQYKKENPELLMEDSDKEHEEIARQYKKENPELLMEDNDLQVRLDVVYLKIMSALMKEHEEIARQYKKENPELLMEDNDLQATSIDGRSTSGHTLEVEKQWNATMKDMVYAAGAAGGIDVTAPCTH</sequence>